<keyword evidence="4" id="KW-0824">TTQ</keyword>
<evidence type="ECO:0000256" key="8">
    <source>
        <dbReference type="ARBA" id="ARBA00023002"/>
    </source>
</evidence>
<evidence type="ECO:0000256" key="3">
    <source>
        <dbReference type="ARBA" id="ARBA00022448"/>
    </source>
</evidence>
<dbReference type="InterPro" id="IPR013504">
    <property type="entry name" value="MADH/AADH_Ltc_C_dom"/>
</dbReference>
<feature type="modified residue" description="Tryptophylquinone" evidence="15">
    <location>
        <position position="120"/>
    </location>
</feature>
<evidence type="ECO:0000259" key="16">
    <source>
        <dbReference type="Pfam" id="PF02975"/>
    </source>
</evidence>
<keyword evidence="7 10" id="KW-0249">Electron transport</keyword>
<gene>
    <name evidence="17" type="ORF">HLH33_11695</name>
</gene>
<sequence>MPVSFLDTLGETVTRRLAARSSRRGMLGRIGAAMAVAPAFPLLPVARADAAPAATPAATSGPAPATPDPALSDFERRAQSADPTKCTYWRHCAIDGVLCGCCGGGVHSCPPGTQPSPVSWIGTCRNPDDGRAYVIAYRDCCGRSLCAAPKSCSCNTADREMPIYRPQASNDIIWCFGTASTAYHCSTAAIIGQAG</sequence>
<organism evidence="17 18">
    <name type="scientific">Gluconacetobacter diazotrophicus</name>
    <name type="common">Acetobacter diazotrophicus</name>
    <dbReference type="NCBI Taxonomy" id="33996"/>
    <lineage>
        <taxon>Bacteria</taxon>
        <taxon>Pseudomonadati</taxon>
        <taxon>Pseudomonadota</taxon>
        <taxon>Alphaproteobacteria</taxon>
        <taxon>Acetobacterales</taxon>
        <taxon>Acetobacteraceae</taxon>
        <taxon>Gluconacetobacter</taxon>
    </lineage>
</organism>
<comment type="subunit">
    <text evidence="10">Heterotetramer of two light and two heavy chains.</text>
</comment>
<dbReference type="InterPro" id="IPR016008">
    <property type="entry name" value="Amine_DH_Ltc"/>
</dbReference>
<keyword evidence="6 10" id="KW-0574">Periplasm</keyword>
<dbReference type="Pfam" id="PF02975">
    <property type="entry name" value="Me-amine-dh_L"/>
    <property type="match status" value="1"/>
</dbReference>
<dbReference type="UniPathway" id="UPA00895">
    <property type="reaction ID" value="UER00870"/>
</dbReference>
<evidence type="ECO:0000256" key="12">
    <source>
        <dbReference type="PIRSR" id="PIRSR000192-2"/>
    </source>
</evidence>
<feature type="disulfide bond" evidence="13">
    <location>
        <begin position="101"/>
        <end position="152"/>
    </location>
</feature>
<keyword evidence="9" id="KW-1015">Disulfide bond</keyword>
<evidence type="ECO:0000256" key="15">
    <source>
        <dbReference type="PIRSR" id="PIRSR000192-6"/>
    </source>
</evidence>
<dbReference type="GO" id="GO:0009308">
    <property type="term" value="P:amine metabolic process"/>
    <property type="evidence" value="ECO:0007669"/>
    <property type="project" value="UniProtKB-UniRule"/>
</dbReference>
<dbReference type="Proteomes" id="UP000550787">
    <property type="component" value="Unassembled WGS sequence"/>
</dbReference>
<feature type="disulfide bond" evidence="13">
    <location>
        <begin position="102"/>
        <end position="146"/>
    </location>
</feature>
<feature type="disulfide bond" evidence="13">
    <location>
        <begin position="86"/>
        <end position="154"/>
    </location>
</feature>
<dbReference type="EC" id="1.4.9.1" evidence="10"/>
<evidence type="ECO:0000256" key="7">
    <source>
        <dbReference type="ARBA" id="ARBA00022982"/>
    </source>
</evidence>
<feature type="binding site" evidence="12">
    <location>
        <begin position="170"/>
        <end position="172"/>
    </location>
    <ligand>
        <name>substrate</name>
    </ligand>
</feature>
<feature type="active site" description="Tryptophylquinone 6'-substrate hemiaminal intermediate" evidence="11">
    <location>
        <position position="120"/>
    </location>
</feature>
<name>A0A7W4I649_GLUDI</name>
<comment type="pathway">
    <text evidence="10">One-carbon metabolism; methylamine degradation; formaldehyde from methylamine: step 1/1.</text>
</comment>
<accession>A0A7W4I649</accession>
<evidence type="ECO:0000256" key="14">
    <source>
        <dbReference type="PIRSR" id="PIRSR000192-5"/>
    </source>
</evidence>
<protein>
    <recommendedName>
        <fullName evidence="10">Methylamine dehydrogenase (amicyanin)</fullName>
        <ecNumber evidence="10">1.4.9.1</ecNumber>
    </recommendedName>
</protein>
<dbReference type="Gene3D" id="2.60.30.10">
    <property type="entry name" value="Methylamine/Aralkylamine dehydrogenase light chain"/>
    <property type="match status" value="1"/>
</dbReference>
<evidence type="ECO:0000256" key="6">
    <source>
        <dbReference type="ARBA" id="ARBA00022764"/>
    </source>
</evidence>
<comment type="caution">
    <text evidence="17">The sequence shown here is derived from an EMBL/GenBank/DDBJ whole genome shotgun (WGS) entry which is preliminary data.</text>
</comment>
<dbReference type="PIRSF" id="PIRSF000192">
    <property type="entry name" value="Amine_dh_beta"/>
    <property type="match status" value="1"/>
</dbReference>
<dbReference type="GO" id="GO:0042597">
    <property type="term" value="C:periplasmic space"/>
    <property type="evidence" value="ECO:0007669"/>
    <property type="project" value="UniProtKB-SubCell"/>
</dbReference>
<evidence type="ECO:0000313" key="18">
    <source>
        <dbReference type="Proteomes" id="UP000550787"/>
    </source>
</evidence>
<feature type="disulfide bond" evidence="13">
    <location>
        <begin position="99"/>
        <end position="185"/>
    </location>
</feature>
<keyword evidence="5" id="KW-0732">Signal</keyword>
<feature type="disulfide bond" evidence="13">
    <location>
        <begin position="109"/>
        <end position="140"/>
    </location>
</feature>
<dbReference type="AlphaFoldDB" id="A0A7W4I649"/>
<reference evidence="17 18" key="1">
    <citation type="submission" date="2020-04" db="EMBL/GenBank/DDBJ databases">
        <title>Description of novel Gluconacetobacter.</title>
        <authorList>
            <person name="Sombolestani A."/>
        </authorList>
    </citation>
    <scope>NUCLEOTIDE SEQUENCE [LARGE SCALE GENOMIC DNA]</scope>
    <source>
        <strain evidence="17 18">LMG 7603</strain>
    </source>
</reference>
<dbReference type="InterPro" id="IPR036560">
    <property type="entry name" value="MADH/AADH_L_sf"/>
</dbReference>
<evidence type="ECO:0000313" key="17">
    <source>
        <dbReference type="EMBL" id="MBB2156965.1"/>
    </source>
</evidence>
<feature type="disulfide bond" evidence="13">
    <location>
        <begin position="141"/>
        <end position="175"/>
    </location>
</feature>
<feature type="disulfide bond" evidence="13">
    <location>
        <begin position="92"/>
        <end position="124"/>
    </location>
</feature>
<evidence type="ECO:0000256" key="9">
    <source>
        <dbReference type="ARBA" id="ARBA00023157"/>
    </source>
</evidence>
<evidence type="ECO:0000256" key="1">
    <source>
        <dbReference type="ARBA" id="ARBA00004418"/>
    </source>
</evidence>
<dbReference type="RefSeq" id="WP_012554256.1">
    <property type="nucleotide sequence ID" value="NZ_JABEQG010000021.1"/>
</dbReference>
<dbReference type="PROSITE" id="PS51318">
    <property type="entry name" value="TAT"/>
    <property type="match status" value="1"/>
</dbReference>
<evidence type="ECO:0000256" key="13">
    <source>
        <dbReference type="PIRSR" id="PIRSR000192-4"/>
    </source>
</evidence>
<evidence type="ECO:0000256" key="10">
    <source>
        <dbReference type="PIRNR" id="PIRNR000192"/>
    </source>
</evidence>
<evidence type="ECO:0000256" key="4">
    <source>
        <dbReference type="ARBA" id="ARBA00022709"/>
    </source>
</evidence>
<feature type="binding site" evidence="12">
    <location>
        <position position="95"/>
    </location>
    <ligand>
        <name>substrate</name>
    </ligand>
</feature>
<feature type="cross-link" description="Tryptophan tryptophylquinone (Trp-Trp)" evidence="14">
    <location>
        <begin position="120"/>
        <end position="174"/>
    </location>
</feature>
<proteinExistence type="inferred from homology"/>
<evidence type="ECO:0000256" key="11">
    <source>
        <dbReference type="PIRSR" id="PIRSR000192-1"/>
    </source>
</evidence>
<evidence type="ECO:0000256" key="2">
    <source>
        <dbReference type="ARBA" id="ARBA00010711"/>
    </source>
</evidence>
<dbReference type="InterPro" id="IPR006311">
    <property type="entry name" value="TAT_signal"/>
</dbReference>
<comment type="catalytic activity">
    <reaction evidence="10">
        <text>2 oxidized [amicyanin] + methylamine + H2O = 2 reduced [amicyanin] + formaldehyde + NH4(+) + 2 H(+)</text>
        <dbReference type="Rhea" id="RHEA:30207"/>
        <dbReference type="Rhea" id="RHEA-COMP:11100"/>
        <dbReference type="Rhea" id="RHEA-COMP:11101"/>
        <dbReference type="ChEBI" id="CHEBI:15377"/>
        <dbReference type="ChEBI" id="CHEBI:15378"/>
        <dbReference type="ChEBI" id="CHEBI:16842"/>
        <dbReference type="ChEBI" id="CHEBI:28938"/>
        <dbReference type="ChEBI" id="CHEBI:29036"/>
        <dbReference type="ChEBI" id="CHEBI:49552"/>
        <dbReference type="ChEBI" id="CHEBI:59338"/>
        <dbReference type="EC" id="1.4.9.1"/>
    </reaction>
</comment>
<dbReference type="GO" id="GO:0052876">
    <property type="term" value="F:methylamine dehydrogenase (amicyanin) activity"/>
    <property type="evidence" value="ECO:0007669"/>
    <property type="project" value="UniProtKB-EC"/>
</dbReference>
<evidence type="ECO:0000256" key="5">
    <source>
        <dbReference type="ARBA" id="ARBA00022729"/>
    </source>
</evidence>
<dbReference type="GO" id="GO:0030058">
    <property type="term" value="F:aliphatic amine dehydrogenase activity"/>
    <property type="evidence" value="ECO:0007669"/>
    <property type="project" value="UniProtKB-UniRule"/>
</dbReference>
<keyword evidence="3 10" id="KW-0813">Transport</keyword>
<dbReference type="EMBL" id="JABEQG010000021">
    <property type="protein sequence ID" value="MBB2156965.1"/>
    <property type="molecule type" value="Genomic_DNA"/>
</dbReference>
<keyword evidence="8 10" id="KW-0560">Oxidoreductase</keyword>
<feature type="active site" description="Proton acceptor" evidence="11">
    <location>
        <position position="139"/>
    </location>
</feature>
<comment type="function">
    <text evidence="10">Methylamine dehydrogenase carries out the oxidation of methylamine. Electrons are passed from methylamine dehydrogenase to amicyanin.</text>
</comment>
<dbReference type="SUPFAM" id="SSF57561">
    <property type="entry name" value="Methylamine dehydrogenase, L chain"/>
    <property type="match status" value="1"/>
</dbReference>
<feature type="domain" description="Methylamine/Aralkylamine dehydrogenase light chain C-terminal" evidence="16">
    <location>
        <begin position="79"/>
        <end position="193"/>
    </location>
</feature>
<comment type="similarity">
    <text evidence="2 10">Belongs to the aromatic amine dehydrogenase light chain family.</text>
</comment>
<comment type="subcellular location">
    <subcellularLocation>
        <location evidence="1 10">Periplasm</location>
    </subcellularLocation>
</comment>